<comment type="caution">
    <text evidence="1">The sequence shown here is derived from an EMBL/GenBank/DDBJ whole genome shotgun (WGS) entry which is preliminary data.</text>
</comment>
<accession>A0AAV5J2A8</accession>
<dbReference type="EMBL" id="BPVZ01000025">
    <property type="protein sequence ID" value="GKV06319.1"/>
    <property type="molecule type" value="Genomic_DNA"/>
</dbReference>
<evidence type="ECO:0000313" key="2">
    <source>
        <dbReference type="Proteomes" id="UP001054252"/>
    </source>
</evidence>
<evidence type="ECO:0000313" key="1">
    <source>
        <dbReference type="EMBL" id="GKV06319.1"/>
    </source>
</evidence>
<dbReference type="Proteomes" id="UP001054252">
    <property type="component" value="Unassembled WGS sequence"/>
</dbReference>
<gene>
    <name evidence="1" type="ORF">SLEP1_g18220</name>
</gene>
<dbReference type="AlphaFoldDB" id="A0AAV5J2A8"/>
<keyword evidence="2" id="KW-1185">Reference proteome</keyword>
<protein>
    <submittedName>
        <fullName evidence="1">Uncharacterized protein</fullName>
    </submittedName>
</protein>
<sequence>MNLISSEPYAFVRFSHKCMASVLLSVLGRERERQNNNNKC</sequence>
<name>A0AAV5J2A8_9ROSI</name>
<organism evidence="1 2">
    <name type="scientific">Rubroshorea leprosula</name>
    <dbReference type="NCBI Taxonomy" id="152421"/>
    <lineage>
        <taxon>Eukaryota</taxon>
        <taxon>Viridiplantae</taxon>
        <taxon>Streptophyta</taxon>
        <taxon>Embryophyta</taxon>
        <taxon>Tracheophyta</taxon>
        <taxon>Spermatophyta</taxon>
        <taxon>Magnoliopsida</taxon>
        <taxon>eudicotyledons</taxon>
        <taxon>Gunneridae</taxon>
        <taxon>Pentapetalae</taxon>
        <taxon>rosids</taxon>
        <taxon>malvids</taxon>
        <taxon>Malvales</taxon>
        <taxon>Dipterocarpaceae</taxon>
        <taxon>Rubroshorea</taxon>
    </lineage>
</organism>
<proteinExistence type="predicted"/>
<reference evidence="1 2" key="1">
    <citation type="journal article" date="2021" name="Commun. Biol.">
        <title>The genome of Shorea leprosula (Dipterocarpaceae) highlights the ecological relevance of drought in aseasonal tropical rainforests.</title>
        <authorList>
            <person name="Ng K.K.S."/>
            <person name="Kobayashi M.J."/>
            <person name="Fawcett J.A."/>
            <person name="Hatakeyama M."/>
            <person name="Paape T."/>
            <person name="Ng C.H."/>
            <person name="Ang C.C."/>
            <person name="Tnah L.H."/>
            <person name="Lee C.T."/>
            <person name="Nishiyama T."/>
            <person name="Sese J."/>
            <person name="O'Brien M.J."/>
            <person name="Copetti D."/>
            <person name="Mohd Noor M.I."/>
            <person name="Ong R.C."/>
            <person name="Putra M."/>
            <person name="Sireger I.Z."/>
            <person name="Indrioko S."/>
            <person name="Kosugi Y."/>
            <person name="Izuno A."/>
            <person name="Isagi Y."/>
            <person name="Lee S.L."/>
            <person name="Shimizu K.K."/>
        </authorList>
    </citation>
    <scope>NUCLEOTIDE SEQUENCE [LARGE SCALE GENOMIC DNA]</scope>
    <source>
        <strain evidence="1">214</strain>
    </source>
</reference>